<evidence type="ECO:0000313" key="7">
    <source>
        <dbReference type="Proteomes" id="UP001066327"/>
    </source>
</evidence>
<dbReference type="InterPro" id="IPR016163">
    <property type="entry name" value="Ald_DH_C"/>
</dbReference>
<comment type="caution">
    <text evidence="6">The sequence shown here is derived from an EMBL/GenBank/DDBJ whole genome shotgun (WGS) entry which is preliminary data.</text>
</comment>
<proteinExistence type="inferred from homology"/>
<dbReference type="InterPro" id="IPR015590">
    <property type="entry name" value="Aldehyde_DH_dom"/>
</dbReference>
<accession>A0ABT4NP64</accession>
<dbReference type="PANTHER" id="PTHR42804">
    <property type="entry name" value="ALDEHYDE DEHYDROGENASE"/>
    <property type="match status" value="1"/>
</dbReference>
<feature type="domain" description="Aldehyde dehydrogenase" evidence="5">
    <location>
        <begin position="5"/>
        <end position="466"/>
    </location>
</feature>
<dbReference type="Gene3D" id="3.40.309.10">
    <property type="entry name" value="Aldehyde Dehydrogenase, Chain A, domain 2"/>
    <property type="match status" value="1"/>
</dbReference>
<feature type="active site" evidence="3">
    <location>
        <position position="242"/>
    </location>
</feature>
<dbReference type="PANTHER" id="PTHR42804:SF1">
    <property type="entry name" value="ALDEHYDE DEHYDROGENASE-RELATED"/>
    <property type="match status" value="1"/>
</dbReference>
<dbReference type="PROSITE" id="PS00687">
    <property type="entry name" value="ALDEHYDE_DEHYDR_GLU"/>
    <property type="match status" value="1"/>
</dbReference>
<evidence type="ECO:0000256" key="1">
    <source>
        <dbReference type="ARBA" id="ARBA00009986"/>
    </source>
</evidence>
<protein>
    <submittedName>
        <fullName evidence="6">Aldehyde dehydrogenase</fullName>
    </submittedName>
</protein>
<dbReference type="Proteomes" id="UP001066327">
    <property type="component" value="Unassembled WGS sequence"/>
</dbReference>
<sequence length="476" mass="50996">MDGQWTTSKSEDIFDVREAATEEIIGQVTLANDEDVDRAVTSARQAQNNGPWSYYSNKVRAQHIRRFADELEARSNVTASLVSQENGMPISLSRVSNGSAPAEILRMYSDMIENVAIEDVRPSSNGSTIVRREPIGVVGAITPWNSPQMIAMMKIAPALAMGCTIVLKPSPETSLDAFALGEAASAAGLPSGVLNIVPGDHRTGSILVSNPEVDKISFTGSTTAGRIIGAECGRLIRACTLELGGKSASLVLEDADLEVFVAGLAASSFRNNGQVCVLQSRILAPRHRYQEVVDAVAEYARTLSVGNPLDADVTCGPLVSEVQRSRVLTHIENARSDGATLVTGGGRPSGHKYGWFVEPTVFADVTNDHAIAREEVFGPVVAIIPYDDEEEAIKIANDSSYGLAGSVWTSDEDRGLEVCRRIRTGSIGINYYALDTGAPFGGMKESGLGRELGPESLESYTEYKSIYASPRYLTTT</sequence>
<gene>
    <name evidence="6" type="ORF">O4328_36950</name>
</gene>
<dbReference type="CDD" id="cd07139">
    <property type="entry name" value="ALDH_AldA-Rv0768"/>
    <property type="match status" value="1"/>
</dbReference>
<dbReference type="SUPFAM" id="SSF53720">
    <property type="entry name" value="ALDH-like"/>
    <property type="match status" value="1"/>
</dbReference>
<evidence type="ECO:0000256" key="4">
    <source>
        <dbReference type="RuleBase" id="RU003345"/>
    </source>
</evidence>
<keyword evidence="2 4" id="KW-0560">Oxidoreductase</keyword>
<dbReference type="Gene3D" id="3.40.605.10">
    <property type="entry name" value="Aldehyde Dehydrogenase, Chain A, domain 1"/>
    <property type="match status" value="1"/>
</dbReference>
<comment type="similarity">
    <text evidence="1 4">Belongs to the aldehyde dehydrogenase family.</text>
</comment>
<evidence type="ECO:0000313" key="6">
    <source>
        <dbReference type="EMBL" id="MCZ4589173.1"/>
    </source>
</evidence>
<evidence type="ECO:0000259" key="5">
    <source>
        <dbReference type="Pfam" id="PF00171"/>
    </source>
</evidence>
<reference evidence="6" key="1">
    <citation type="submission" date="2022-12" db="EMBL/GenBank/DDBJ databases">
        <authorList>
            <person name="Krivoruchko A.V."/>
            <person name="Elkin A."/>
        </authorList>
    </citation>
    <scope>NUCLEOTIDE SEQUENCE</scope>
    <source>
        <strain evidence="6">IEGM 249</strain>
    </source>
</reference>
<dbReference type="InterPro" id="IPR016162">
    <property type="entry name" value="Ald_DH_N"/>
</dbReference>
<keyword evidence="7" id="KW-1185">Reference proteome</keyword>
<name>A0ABT4NP64_RHOOP</name>
<dbReference type="InterPro" id="IPR029510">
    <property type="entry name" value="Ald_DH_CS_GLU"/>
</dbReference>
<dbReference type="Pfam" id="PF00171">
    <property type="entry name" value="Aldedh"/>
    <property type="match status" value="1"/>
</dbReference>
<evidence type="ECO:0000256" key="2">
    <source>
        <dbReference type="ARBA" id="ARBA00023002"/>
    </source>
</evidence>
<dbReference type="EMBL" id="JAPWIS010000029">
    <property type="protein sequence ID" value="MCZ4589173.1"/>
    <property type="molecule type" value="Genomic_DNA"/>
</dbReference>
<evidence type="ECO:0000256" key="3">
    <source>
        <dbReference type="PROSITE-ProRule" id="PRU10007"/>
    </source>
</evidence>
<organism evidence="6 7">
    <name type="scientific">Rhodococcus opacus</name>
    <name type="common">Nocardia opaca</name>
    <dbReference type="NCBI Taxonomy" id="37919"/>
    <lineage>
        <taxon>Bacteria</taxon>
        <taxon>Bacillati</taxon>
        <taxon>Actinomycetota</taxon>
        <taxon>Actinomycetes</taxon>
        <taxon>Mycobacteriales</taxon>
        <taxon>Nocardiaceae</taxon>
        <taxon>Rhodococcus</taxon>
    </lineage>
</organism>
<dbReference type="InterPro" id="IPR016161">
    <property type="entry name" value="Ald_DH/histidinol_DH"/>
</dbReference>